<feature type="domain" description="LysM" evidence="2">
    <location>
        <begin position="76"/>
        <end position="136"/>
    </location>
</feature>
<protein>
    <recommendedName>
        <fullName evidence="2">LysM domain-containing protein</fullName>
    </recommendedName>
</protein>
<proteinExistence type="predicted"/>
<dbReference type="PANTHER" id="PTHR34700:SF4">
    <property type="entry name" value="PHAGE-LIKE ELEMENT PBSX PROTEIN XKDP"/>
    <property type="match status" value="1"/>
</dbReference>
<dbReference type="InterPro" id="IPR036779">
    <property type="entry name" value="LysM_dom_sf"/>
</dbReference>
<keyword evidence="1" id="KW-1133">Transmembrane helix</keyword>
<dbReference type="EMBL" id="UOEK01000307">
    <property type="protein sequence ID" value="VAW05019.1"/>
    <property type="molecule type" value="Genomic_DNA"/>
</dbReference>
<keyword evidence="1" id="KW-0472">Membrane</keyword>
<dbReference type="PANTHER" id="PTHR34700">
    <property type="entry name" value="POTASSIUM BINDING PROTEIN KBP"/>
    <property type="match status" value="1"/>
</dbReference>
<evidence type="ECO:0000313" key="3">
    <source>
        <dbReference type="EMBL" id="VAW05019.1"/>
    </source>
</evidence>
<evidence type="ECO:0000256" key="1">
    <source>
        <dbReference type="SAM" id="Phobius"/>
    </source>
</evidence>
<dbReference type="Gene3D" id="3.10.350.10">
    <property type="entry name" value="LysM domain"/>
    <property type="match status" value="1"/>
</dbReference>
<sequence>MDISLALMAGGAAVSLFGFIHSTLSPGRSRVLLAGGVAMLLLIPAFGAFAELAPPPTRLVRSSGAFATSSSAHPPEFYTVVRGDTLWKIAAQDLATREGRVTSDAISQRWKGIYDGNRTVIGDDPNLIYPGQQYDMDDQ</sequence>
<accession>A0A3B0SXP5</accession>
<gene>
    <name evidence="3" type="ORF">MNBD_ACTINO02-2899</name>
</gene>
<dbReference type="InterPro" id="IPR018392">
    <property type="entry name" value="LysM"/>
</dbReference>
<feature type="transmembrane region" description="Helical" evidence="1">
    <location>
        <begin position="31"/>
        <end position="50"/>
    </location>
</feature>
<feature type="transmembrane region" description="Helical" evidence="1">
    <location>
        <begin position="6"/>
        <end position="24"/>
    </location>
</feature>
<organism evidence="3">
    <name type="scientific">hydrothermal vent metagenome</name>
    <dbReference type="NCBI Taxonomy" id="652676"/>
    <lineage>
        <taxon>unclassified sequences</taxon>
        <taxon>metagenomes</taxon>
        <taxon>ecological metagenomes</taxon>
    </lineage>
</organism>
<name>A0A3B0SXP5_9ZZZZ</name>
<dbReference type="CDD" id="cd00118">
    <property type="entry name" value="LysM"/>
    <property type="match status" value="1"/>
</dbReference>
<dbReference type="InterPro" id="IPR052196">
    <property type="entry name" value="Bact_Kbp"/>
</dbReference>
<keyword evidence="1" id="KW-0812">Transmembrane</keyword>
<reference evidence="3" key="1">
    <citation type="submission" date="2018-06" db="EMBL/GenBank/DDBJ databases">
        <authorList>
            <person name="Zhirakovskaya E."/>
        </authorList>
    </citation>
    <scope>NUCLEOTIDE SEQUENCE</scope>
</reference>
<dbReference type="PROSITE" id="PS51782">
    <property type="entry name" value="LYSM"/>
    <property type="match status" value="1"/>
</dbReference>
<evidence type="ECO:0000259" key="2">
    <source>
        <dbReference type="PROSITE" id="PS51782"/>
    </source>
</evidence>
<dbReference type="AlphaFoldDB" id="A0A3B0SXP5"/>
<dbReference type="Pfam" id="PF01476">
    <property type="entry name" value="LysM"/>
    <property type="match status" value="1"/>
</dbReference>